<keyword evidence="3" id="KW-1185">Reference proteome</keyword>
<organism evidence="2 3">
    <name type="scientific">Pelotomaculum propionicicum</name>
    <dbReference type="NCBI Taxonomy" id="258475"/>
    <lineage>
        <taxon>Bacteria</taxon>
        <taxon>Bacillati</taxon>
        <taxon>Bacillota</taxon>
        <taxon>Clostridia</taxon>
        <taxon>Eubacteriales</taxon>
        <taxon>Desulfotomaculaceae</taxon>
        <taxon>Pelotomaculum</taxon>
    </lineage>
</organism>
<proteinExistence type="predicted"/>
<keyword evidence="1" id="KW-0175">Coiled coil</keyword>
<name>A0A4Y7RWP7_9FIRM</name>
<evidence type="ECO:0000313" key="3">
    <source>
        <dbReference type="Proteomes" id="UP000297597"/>
    </source>
</evidence>
<dbReference type="AlphaFoldDB" id="A0A4Y7RWP7"/>
<dbReference type="EMBL" id="QFFZ01000003">
    <property type="protein sequence ID" value="TEB13112.1"/>
    <property type="molecule type" value="Genomic_DNA"/>
</dbReference>
<comment type="caution">
    <text evidence="2">The sequence shown here is derived from an EMBL/GenBank/DDBJ whole genome shotgun (WGS) entry which is preliminary data.</text>
</comment>
<evidence type="ECO:0000313" key="2">
    <source>
        <dbReference type="EMBL" id="TEB13112.1"/>
    </source>
</evidence>
<evidence type="ECO:0000256" key="1">
    <source>
        <dbReference type="SAM" id="Coils"/>
    </source>
</evidence>
<sequence>MAEINTKGMKVADLSDEQLNELLQAEQKMNKAANNKQELYLLAVKR</sequence>
<accession>A0A4Y7RWP7</accession>
<dbReference type="Proteomes" id="UP000297597">
    <property type="component" value="Unassembled WGS sequence"/>
</dbReference>
<protein>
    <submittedName>
        <fullName evidence="2">Uncharacterized protein</fullName>
    </submittedName>
</protein>
<gene>
    <name evidence="2" type="ORF">Pmgp_00408</name>
</gene>
<reference evidence="2 3" key="1">
    <citation type="journal article" date="2018" name="Environ. Microbiol.">
        <title>Novel energy conservation strategies and behaviour of Pelotomaculum schinkii driving syntrophic propionate catabolism.</title>
        <authorList>
            <person name="Hidalgo-Ahumada C.A.P."/>
            <person name="Nobu M.K."/>
            <person name="Narihiro T."/>
            <person name="Tamaki H."/>
            <person name="Liu W.T."/>
            <person name="Kamagata Y."/>
            <person name="Stams A.J.M."/>
            <person name="Imachi H."/>
            <person name="Sousa D.Z."/>
        </authorList>
    </citation>
    <scope>NUCLEOTIDE SEQUENCE [LARGE SCALE GENOMIC DNA]</scope>
    <source>
        <strain evidence="2 3">MGP</strain>
    </source>
</reference>
<feature type="coiled-coil region" evidence="1">
    <location>
        <begin position="15"/>
        <end position="42"/>
    </location>
</feature>
<dbReference type="RefSeq" id="WP_192902737.1">
    <property type="nucleotide sequence ID" value="NZ_QFFZ01000003.1"/>
</dbReference>